<dbReference type="AlphaFoldDB" id="A0A136Q202"/>
<evidence type="ECO:0000313" key="1">
    <source>
        <dbReference type="EMBL" id="KXK64647.1"/>
    </source>
</evidence>
<comment type="caution">
    <text evidence="1">The sequence shown here is derived from an EMBL/GenBank/DDBJ whole genome shotgun (WGS) entry which is preliminary data.</text>
</comment>
<dbReference type="STRING" id="626937.HMPREF3293_02727"/>
<organism evidence="1 2">
    <name type="scientific">Christensenella minuta</name>
    <dbReference type="NCBI Taxonomy" id="626937"/>
    <lineage>
        <taxon>Bacteria</taxon>
        <taxon>Bacillati</taxon>
        <taxon>Bacillota</taxon>
        <taxon>Clostridia</taxon>
        <taxon>Christensenellales</taxon>
        <taxon>Christensenellaceae</taxon>
        <taxon>Christensenella</taxon>
    </lineage>
</organism>
<sequence>MESYPHSSVDNLIFSRKYAGFPPAENAGGFLKKLTGIFPGIYRNPNVYFLKFMHNTAVPFFDARLCRQSFRHNTLSAWVFEV</sequence>
<keyword evidence="2" id="KW-1185">Reference proteome</keyword>
<accession>A0A136Q202</accession>
<protein>
    <submittedName>
        <fullName evidence="1">Uncharacterized protein</fullName>
    </submittedName>
</protein>
<name>A0A136Q202_9FIRM</name>
<reference evidence="2" key="1">
    <citation type="submission" date="2016-02" db="EMBL/GenBank/DDBJ databases">
        <authorList>
            <person name="Mitreva M."/>
            <person name="Pepin K.H."/>
            <person name="Mihindukulasuriya K.A."/>
            <person name="Fulton R."/>
            <person name="Fronick C."/>
            <person name="O'Laughlin M."/>
            <person name="Miner T."/>
            <person name="Herter B."/>
            <person name="Rosa B.A."/>
            <person name="Cordes M."/>
            <person name="Tomlinson C."/>
            <person name="Wollam A."/>
            <person name="Palsikar V.B."/>
            <person name="Mardis E.R."/>
            <person name="Wilson R.K."/>
        </authorList>
    </citation>
    <scope>NUCLEOTIDE SEQUENCE [LARGE SCALE GENOMIC DNA]</scope>
    <source>
        <strain evidence="2">DSM 22607</strain>
    </source>
</reference>
<dbReference type="Proteomes" id="UP000070366">
    <property type="component" value="Unassembled WGS sequence"/>
</dbReference>
<proteinExistence type="predicted"/>
<evidence type="ECO:0000313" key="2">
    <source>
        <dbReference type="Proteomes" id="UP000070366"/>
    </source>
</evidence>
<gene>
    <name evidence="1" type="ORF">HMPREF3293_02727</name>
</gene>
<dbReference type="EMBL" id="LSZW01000064">
    <property type="protein sequence ID" value="KXK64647.1"/>
    <property type="molecule type" value="Genomic_DNA"/>
</dbReference>